<accession>B8M679</accession>
<dbReference type="PANTHER" id="PTHR16932:SF18">
    <property type="entry name" value="INTERFERON, ALPHA-INDUCIBLE PROTEIN 27-LIKE 2"/>
    <property type="match status" value="1"/>
</dbReference>
<comment type="similarity">
    <text evidence="2">Belongs to the IFI6/IFI27 family.</text>
</comment>
<dbReference type="PANTHER" id="PTHR16932">
    <property type="entry name" value="INTERFERON ALPHA-INDUCIBLE PROTEIN 27"/>
    <property type="match status" value="1"/>
</dbReference>
<dbReference type="Gene3D" id="6.10.110.10">
    <property type="match status" value="1"/>
</dbReference>
<dbReference type="EMBL" id="EQ962654">
    <property type="protein sequence ID" value="EED19079.1"/>
    <property type="molecule type" value="Genomic_DNA"/>
</dbReference>
<dbReference type="Pfam" id="PF06140">
    <property type="entry name" value="Ifi-6-16"/>
    <property type="match status" value="1"/>
</dbReference>
<feature type="transmembrane region" description="Helical" evidence="6">
    <location>
        <begin position="95"/>
        <end position="115"/>
    </location>
</feature>
<dbReference type="GeneID" id="8109594"/>
<sequence>MLFDSNTAKEVVKGLLQSATQFIRENPALTAWAVAATSGAALLAAPGAAAALLLNFAGFTGTGVQSGSLAAAAHSIIGNVAAGSMFSFLQSAGAGGAAALGTINGVIQAAGAAMFGSGAGMTYLKSNVSNSTTNGP</sequence>
<evidence type="ECO:0000256" key="2">
    <source>
        <dbReference type="ARBA" id="ARBA00007262"/>
    </source>
</evidence>
<comment type="subcellular location">
    <subcellularLocation>
        <location evidence="1">Membrane</location>
        <topology evidence="1">Multi-pass membrane protein</topology>
    </subcellularLocation>
</comment>
<keyword evidence="4 6" id="KW-1133">Transmembrane helix</keyword>
<evidence type="ECO:0000256" key="5">
    <source>
        <dbReference type="ARBA" id="ARBA00023136"/>
    </source>
</evidence>
<dbReference type="Proteomes" id="UP000001745">
    <property type="component" value="Unassembled WGS sequence"/>
</dbReference>
<dbReference type="InterPro" id="IPR038213">
    <property type="entry name" value="IFI6/IFI27-like_sf"/>
</dbReference>
<dbReference type="RefSeq" id="XP_002479513.1">
    <property type="nucleotide sequence ID" value="XM_002479468.1"/>
</dbReference>
<dbReference type="eggNOG" id="ENOG502SCCP">
    <property type="taxonomic scope" value="Eukaryota"/>
</dbReference>
<dbReference type="OrthoDB" id="440424at2759"/>
<evidence type="ECO:0000256" key="3">
    <source>
        <dbReference type="ARBA" id="ARBA00022692"/>
    </source>
</evidence>
<dbReference type="VEuPathDB" id="FungiDB:TSTA_024120"/>
<name>B8M679_TALSN</name>
<keyword evidence="3 6" id="KW-0812">Transmembrane</keyword>
<feature type="transmembrane region" description="Helical" evidence="6">
    <location>
        <begin position="31"/>
        <end position="57"/>
    </location>
</feature>
<dbReference type="InterPro" id="IPR009311">
    <property type="entry name" value="IFI6/IFI27-like"/>
</dbReference>
<feature type="transmembrane region" description="Helical" evidence="6">
    <location>
        <begin position="69"/>
        <end position="89"/>
    </location>
</feature>
<evidence type="ECO:0000256" key="6">
    <source>
        <dbReference type="SAM" id="Phobius"/>
    </source>
</evidence>
<dbReference type="OMA" id="TWFMGRN"/>
<dbReference type="AlphaFoldDB" id="B8M679"/>
<evidence type="ECO:0000313" key="8">
    <source>
        <dbReference type="Proteomes" id="UP000001745"/>
    </source>
</evidence>
<protein>
    <submittedName>
        <fullName evidence="7">Uncharacterized protein</fullName>
    </submittedName>
</protein>
<organism evidence="7 8">
    <name type="scientific">Talaromyces stipitatus (strain ATCC 10500 / CBS 375.48 / QM 6759 / NRRL 1006)</name>
    <name type="common">Penicillium stipitatum</name>
    <dbReference type="NCBI Taxonomy" id="441959"/>
    <lineage>
        <taxon>Eukaryota</taxon>
        <taxon>Fungi</taxon>
        <taxon>Dikarya</taxon>
        <taxon>Ascomycota</taxon>
        <taxon>Pezizomycotina</taxon>
        <taxon>Eurotiomycetes</taxon>
        <taxon>Eurotiomycetidae</taxon>
        <taxon>Eurotiales</taxon>
        <taxon>Trichocomaceae</taxon>
        <taxon>Talaromyces</taxon>
        <taxon>Talaromyces sect. Talaromyces</taxon>
    </lineage>
</organism>
<evidence type="ECO:0000313" key="7">
    <source>
        <dbReference type="EMBL" id="EED19079.1"/>
    </source>
</evidence>
<evidence type="ECO:0000256" key="4">
    <source>
        <dbReference type="ARBA" id="ARBA00022989"/>
    </source>
</evidence>
<reference evidence="8" key="1">
    <citation type="journal article" date="2015" name="Genome Announc.">
        <title>Genome sequence of the AIDS-associated pathogen Penicillium marneffei (ATCC18224) and its near taxonomic relative Talaromyces stipitatus (ATCC10500).</title>
        <authorList>
            <person name="Nierman W.C."/>
            <person name="Fedorova-Abrams N.D."/>
            <person name="Andrianopoulos A."/>
        </authorList>
    </citation>
    <scope>NUCLEOTIDE SEQUENCE [LARGE SCALE GENOMIC DNA]</scope>
    <source>
        <strain evidence="8">ATCC 10500 / CBS 375.48 / QM 6759 / NRRL 1006</strain>
    </source>
</reference>
<dbReference type="GO" id="GO:0016020">
    <property type="term" value="C:membrane"/>
    <property type="evidence" value="ECO:0007669"/>
    <property type="project" value="UniProtKB-SubCell"/>
</dbReference>
<keyword evidence="8" id="KW-1185">Reference proteome</keyword>
<proteinExistence type="inferred from homology"/>
<gene>
    <name evidence="7" type="ORF">TSTA_024120</name>
</gene>
<dbReference type="InParanoid" id="B8M679"/>
<dbReference type="HOGENOM" id="CLU_1876818_0_0_1"/>
<keyword evidence="5 6" id="KW-0472">Membrane</keyword>
<evidence type="ECO:0000256" key="1">
    <source>
        <dbReference type="ARBA" id="ARBA00004141"/>
    </source>
</evidence>